<feature type="domain" description="DUF7053" evidence="1">
    <location>
        <begin position="4"/>
        <end position="160"/>
    </location>
</feature>
<name>A0AAD9SJM4_PHOAM</name>
<sequence length="164" mass="17869">MGRFEITYCGAIPAGVNKEKAVAVMHDHDGYFRAAEHYREHKELPDDSGSDHKVPSAIQARGAGSSPEVKIYSVRNEVPNPVFSSKVDTKYEVVDLVDGIWYRATSAMGVVNEGLWTVEEGSDGLQLSVSIQVECNVALKGLVKGQVQTGAEQIHKNLLAVMLK</sequence>
<dbReference type="EMBL" id="JAUJFL010000002">
    <property type="protein sequence ID" value="KAK2609676.1"/>
    <property type="molecule type" value="Genomic_DNA"/>
</dbReference>
<dbReference type="InterPro" id="IPR055481">
    <property type="entry name" value="DUF7053"/>
</dbReference>
<comment type="caution">
    <text evidence="2">The sequence shown here is derived from an EMBL/GenBank/DDBJ whole genome shotgun (WGS) entry which is preliminary data.</text>
</comment>
<reference evidence="2" key="1">
    <citation type="submission" date="2023-06" db="EMBL/GenBank/DDBJ databases">
        <authorList>
            <person name="Noh H."/>
        </authorList>
    </citation>
    <scope>NUCLEOTIDE SEQUENCE</scope>
    <source>
        <strain evidence="2">DUCC20226</strain>
    </source>
</reference>
<proteinExistence type="predicted"/>
<evidence type="ECO:0000313" key="2">
    <source>
        <dbReference type="EMBL" id="KAK2609676.1"/>
    </source>
</evidence>
<evidence type="ECO:0000313" key="3">
    <source>
        <dbReference type="Proteomes" id="UP001265746"/>
    </source>
</evidence>
<evidence type="ECO:0000259" key="1">
    <source>
        <dbReference type="Pfam" id="PF23155"/>
    </source>
</evidence>
<dbReference type="AlphaFoldDB" id="A0AAD9SJM4"/>
<gene>
    <name evidence="2" type="ORF">N8I77_003166</name>
</gene>
<protein>
    <recommendedName>
        <fullName evidence="1">DUF7053 domain-containing protein</fullName>
    </recommendedName>
</protein>
<organism evidence="2 3">
    <name type="scientific">Phomopsis amygdali</name>
    <name type="common">Fusicoccum amygdali</name>
    <dbReference type="NCBI Taxonomy" id="1214568"/>
    <lineage>
        <taxon>Eukaryota</taxon>
        <taxon>Fungi</taxon>
        <taxon>Dikarya</taxon>
        <taxon>Ascomycota</taxon>
        <taxon>Pezizomycotina</taxon>
        <taxon>Sordariomycetes</taxon>
        <taxon>Sordariomycetidae</taxon>
        <taxon>Diaporthales</taxon>
        <taxon>Diaporthaceae</taxon>
        <taxon>Diaporthe</taxon>
    </lineage>
</organism>
<keyword evidence="3" id="KW-1185">Reference proteome</keyword>
<accession>A0AAD9SJM4</accession>
<dbReference type="Pfam" id="PF23155">
    <property type="entry name" value="DUF7053"/>
    <property type="match status" value="1"/>
</dbReference>
<dbReference type="Proteomes" id="UP001265746">
    <property type="component" value="Unassembled WGS sequence"/>
</dbReference>